<gene>
    <name evidence="3" type="ORF">QT711_07525</name>
</gene>
<feature type="signal peptide" evidence="2">
    <location>
        <begin position="1"/>
        <end position="24"/>
    </location>
</feature>
<proteinExistence type="predicted"/>
<organism evidence="3 4">
    <name type="scientific">Sporosarcina saromensis</name>
    <dbReference type="NCBI Taxonomy" id="359365"/>
    <lineage>
        <taxon>Bacteria</taxon>
        <taxon>Bacillati</taxon>
        <taxon>Bacillota</taxon>
        <taxon>Bacilli</taxon>
        <taxon>Bacillales</taxon>
        <taxon>Caryophanaceae</taxon>
        <taxon>Sporosarcina</taxon>
    </lineage>
</organism>
<dbReference type="Proteomes" id="UP001282284">
    <property type="component" value="Unassembled WGS sequence"/>
</dbReference>
<feature type="chain" id="PRO_5046393441" evidence="2">
    <location>
        <begin position="25"/>
        <end position="150"/>
    </location>
</feature>
<evidence type="ECO:0000313" key="4">
    <source>
        <dbReference type="Proteomes" id="UP001282284"/>
    </source>
</evidence>
<keyword evidence="4" id="KW-1185">Reference proteome</keyword>
<sequence length="150" mass="17011">MRKLVIALCTCSFLFVGTSFYAHATANMSLLDWYNRQFQRVVGQVSDEVQNGLISLEVSIENQKKQYLVGIGKGIGDIVLTTSTTAKADIEKYKEDYVTRLAETEATLLEKELLDIEQEMMKTEKEIENSAFAILEELLREESSEDTTKQ</sequence>
<evidence type="ECO:0000256" key="2">
    <source>
        <dbReference type="SAM" id="SignalP"/>
    </source>
</evidence>
<dbReference type="EMBL" id="JAUBDI010000005">
    <property type="protein sequence ID" value="MDW0113032.1"/>
    <property type="molecule type" value="Genomic_DNA"/>
</dbReference>
<accession>A0ABU4GBR8</accession>
<protein>
    <submittedName>
        <fullName evidence="3">Uncharacterized protein</fullName>
    </submittedName>
</protein>
<reference evidence="3 4" key="1">
    <citation type="submission" date="2023-06" db="EMBL/GenBank/DDBJ databases">
        <title>Sporosarcina sp. nov., isolated from Korean traditional fermented seafood 'Jeotgal'.</title>
        <authorList>
            <person name="Yang A.I."/>
            <person name="Shin N.-R."/>
        </authorList>
    </citation>
    <scope>NUCLEOTIDE SEQUENCE [LARGE SCALE GENOMIC DNA]</scope>
    <source>
        <strain evidence="3 4">KCTC13119</strain>
    </source>
</reference>
<keyword evidence="1" id="KW-0175">Coiled coil</keyword>
<evidence type="ECO:0000256" key="1">
    <source>
        <dbReference type="SAM" id="Coils"/>
    </source>
</evidence>
<comment type="caution">
    <text evidence="3">The sequence shown here is derived from an EMBL/GenBank/DDBJ whole genome shotgun (WGS) entry which is preliminary data.</text>
</comment>
<name>A0ABU4GBR8_9BACL</name>
<dbReference type="RefSeq" id="WP_317943112.1">
    <property type="nucleotide sequence ID" value="NZ_JAUBDI010000005.1"/>
</dbReference>
<feature type="coiled-coil region" evidence="1">
    <location>
        <begin position="99"/>
        <end position="126"/>
    </location>
</feature>
<evidence type="ECO:0000313" key="3">
    <source>
        <dbReference type="EMBL" id="MDW0113032.1"/>
    </source>
</evidence>
<keyword evidence="2" id="KW-0732">Signal</keyword>